<proteinExistence type="predicted"/>
<dbReference type="PANTHER" id="PTHR33428:SF14">
    <property type="entry name" value="CARBOXYLESTERASE TYPE B DOMAIN-CONTAINING PROTEIN"/>
    <property type="match status" value="1"/>
</dbReference>
<dbReference type="PANTHER" id="PTHR33428">
    <property type="entry name" value="CHLOROPHYLLASE-2, CHLOROPLASTIC"/>
    <property type="match status" value="1"/>
</dbReference>
<name>A0A1G1TAP5_9BACT</name>
<dbReference type="EMBL" id="MDZA01000344">
    <property type="protein sequence ID" value="OGX87944.1"/>
    <property type="molecule type" value="Genomic_DNA"/>
</dbReference>
<sequence>MDNVLTRNNTEPVVSVGPVVLAVPGRAVALQLRISFPLAGGDLPIILLSHGQGRSNNLSSMNGYGPLVQAWAAQGFVVIQPTHLSSRTLQLDPATPGAPLFWRSRAEDMRLILDQLGTIEAAVPALAGRLDPSRVAVAGHSMGGHTAGLLLGAQLLDEEGAQVSLAEPRIRAGVLLAAPGDGGGSLSAYATENLAFFRHPSFAEMTTPALVVVGDHDVSTHLTTRGAAWHADPYYLSAGSKSLLTIVGGEHGLGGISGYDAAETTDEHPARVALVAQLTGAYLRTALDPDDGSWPLASQALQAHVPSLGYIESK</sequence>
<comment type="caution">
    <text evidence="1">The sequence shown here is derived from an EMBL/GenBank/DDBJ whole genome shotgun (WGS) entry which is preliminary data.</text>
</comment>
<reference evidence="1 2" key="1">
    <citation type="submission" date="2016-08" db="EMBL/GenBank/DDBJ databases">
        <title>Hymenobacter coccineus sp. nov., Hymenobacter lapidarius sp. nov. and Hymenobacter glacialis sp. nov., isolated from Antarctic soil.</title>
        <authorList>
            <person name="Sedlacek I."/>
            <person name="Kralova S."/>
            <person name="Kyrova K."/>
            <person name="Maslanova I."/>
            <person name="Stankova E."/>
            <person name="Vrbovska V."/>
            <person name="Nemec M."/>
            <person name="Bartak M."/>
            <person name="Svec P."/>
            <person name="Busse H.-J."/>
            <person name="Pantucek R."/>
        </authorList>
    </citation>
    <scope>NUCLEOTIDE SEQUENCE [LARGE SCALE GENOMIC DNA]</scope>
    <source>
        <strain evidence="1 2">CCM 8649</strain>
    </source>
</reference>
<dbReference type="InterPro" id="IPR029058">
    <property type="entry name" value="AB_hydrolase_fold"/>
</dbReference>
<gene>
    <name evidence="1" type="ORF">BEN49_10415</name>
</gene>
<dbReference type="AlphaFoldDB" id="A0A1G1TAP5"/>
<evidence type="ECO:0000313" key="1">
    <source>
        <dbReference type="EMBL" id="OGX87944.1"/>
    </source>
</evidence>
<keyword evidence="2" id="KW-1185">Reference proteome</keyword>
<evidence type="ECO:0000313" key="2">
    <source>
        <dbReference type="Proteomes" id="UP000177506"/>
    </source>
</evidence>
<dbReference type="Proteomes" id="UP000177506">
    <property type="component" value="Unassembled WGS sequence"/>
</dbReference>
<protein>
    <submittedName>
        <fullName evidence="1">Chlorophyllase</fullName>
    </submittedName>
</protein>
<accession>A0A1G1TAP5</accession>
<dbReference type="RefSeq" id="WP_070745552.1">
    <property type="nucleotide sequence ID" value="NZ_MDZA01000344.1"/>
</dbReference>
<dbReference type="OrthoDB" id="192696at2"/>
<dbReference type="SUPFAM" id="SSF53474">
    <property type="entry name" value="alpha/beta-Hydrolases"/>
    <property type="match status" value="1"/>
</dbReference>
<dbReference type="Gene3D" id="3.40.50.1820">
    <property type="entry name" value="alpha/beta hydrolase"/>
    <property type="match status" value="1"/>
</dbReference>
<organism evidence="1 2">
    <name type="scientific">Hymenobacter coccineus</name>
    <dbReference type="NCBI Taxonomy" id="1908235"/>
    <lineage>
        <taxon>Bacteria</taxon>
        <taxon>Pseudomonadati</taxon>
        <taxon>Bacteroidota</taxon>
        <taxon>Cytophagia</taxon>
        <taxon>Cytophagales</taxon>
        <taxon>Hymenobacteraceae</taxon>
        <taxon>Hymenobacter</taxon>
    </lineage>
</organism>